<dbReference type="SUPFAM" id="SSF56037">
    <property type="entry name" value="PheT/TilS domain"/>
    <property type="match status" value="1"/>
</dbReference>
<reference evidence="10" key="2">
    <citation type="submission" date="2021-04" db="EMBL/GenBank/DDBJ databases">
        <authorList>
            <person name="Gilroy R."/>
        </authorList>
    </citation>
    <scope>NUCLEOTIDE SEQUENCE</scope>
    <source>
        <strain evidence="10">ChiW4-1371</strain>
    </source>
</reference>
<evidence type="ECO:0000259" key="9">
    <source>
        <dbReference type="SMART" id="SM00977"/>
    </source>
</evidence>
<evidence type="ECO:0000256" key="1">
    <source>
        <dbReference type="ARBA" id="ARBA00004496"/>
    </source>
</evidence>
<name>A0A9D2GUI4_9BACT</name>
<keyword evidence="3 8" id="KW-0436">Ligase</keyword>
<evidence type="ECO:0000256" key="3">
    <source>
        <dbReference type="ARBA" id="ARBA00022598"/>
    </source>
</evidence>
<dbReference type="CDD" id="cd01992">
    <property type="entry name" value="TilS_N"/>
    <property type="match status" value="1"/>
</dbReference>
<evidence type="ECO:0000256" key="6">
    <source>
        <dbReference type="ARBA" id="ARBA00022840"/>
    </source>
</evidence>
<sequence length="417" mass="49877">MKKYTKKMTHSLFSEILLQELKKYRDKKILAAFSGGKDSLAMLDFINKNKNIFNINIGACYINHGLRETAKRDEIFCQKYCEKHNIDFYTYNISKELEQDKNGGIESAARKYRYKYLMKILEKYNYDYIFTAHTYSDDIESFFVDLYTGVSLFTLGGIMYQNNKIIRPMLQITTEMVNDYLEENHLEPVFDETNNDIKYVRNRIRHKLIPVLYGCGSEFEKSIIKLQKESRMFNDYLYKKVSHVIIRQDNMVILKRYSFMELEYIEKEYLLGKMISLYCRVSKNILHETISFLNNNDSKRLDLPNGYVIEQSYNTIKIFNKDKVDDFCFNKTFDMPLLKTDDFQIDFLNELKDKQFVIRNRRNGDRLGNKKIKDLFINKQIELFERDRAVIIEENGIIIWVEYISKNNNIKFKRFGI</sequence>
<evidence type="ECO:0000313" key="11">
    <source>
        <dbReference type="Proteomes" id="UP000824176"/>
    </source>
</evidence>
<evidence type="ECO:0000256" key="7">
    <source>
        <dbReference type="ARBA" id="ARBA00048539"/>
    </source>
</evidence>
<reference evidence="10" key="1">
    <citation type="journal article" date="2021" name="PeerJ">
        <title>Extensive microbial diversity within the chicken gut microbiome revealed by metagenomics and culture.</title>
        <authorList>
            <person name="Gilroy R."/>
            <person name="Ravi A."/>
            <person name="Getino M."/>
            <person name="Pursley I."/>
            <person name="Horton D.L."/>
            <person name="Alikhan N.F."/>
            <person name="Baker D."/>
            <person name="Gharbi K."/>
            <person name="Hall N."/>
            <person name="Watson M."/>
            <person name="Adriaenssens E.M."/>
            <person name="Foster-Nyarko E."/>
            <person name="Jarju S."/>
            <person name="Secka A."/>
            <person name="Antonio M."/>
            <person name="Oren A."/>
            <person name="Chaudhuri R.R."/>
            <person name="La Ragione R."/>
            <person name="Hildebrand F."/>
            <person name="Pallen M.J."/>
        </authorList>
    </citation>
    <scope>NUCLEOTIDE SEQUENCE</scope>
    <source>
        <strain evidence="10">ChiW4-1371</strain>
    </source>
</reference>
<dbReference type="GO" id="GO:0032267">
    <property type="term" value="F:tRNA(Ile)-lysidine synthase activity"/>
    <property type="evidence" value="ECO:0007669"/>
    <property type="project" value="UniProtKB-EC"/>
</dbReference>
<protein>
    <recommendedName>
        <fullName evidence="8">tRNA(Ile)-lysidine synthase</fullName>
        <ecNumber evidence="8">6.3.4.19</ecNumber>
    </recommendedName>
    <alternativeName>
        <fullName evidence="8">tRNA(Ile)-2-lysyl-cytidine synthase</fullName>
    </alternativeName>
    <alternativeName>
        <fullName evidence="8">tRNA(Ile)-lysidine synthetase</fullName>
    </alternativeName>
</protein>
<dbReference type="NCBIfam" id="TIGR02432">
    <property type="entry name" value="lysidine_TilS_N"/>
    <property type="match status" value="1"/>
</dbReference>
<dbReference type="EMBL" id="DXAQ01000149">
    <property type="protein sequence ID" value="HIZ90303.1"/>
    <property type="molecule type" value="Genomic_DNA"/>
</dbReference>
<comment type="function">
    <text evidence="8">Ligates lysine onto the cytidine present at position 34 of the AUA codon-specific tRNA(Ile) that contains the anticodon CAU, in an ATP-dependent manner. Cytidine is converted to lysidine, thus changing the amino acid specificity of the tRNA from methionine to isoleucine.</text>
</comment>
<proteinExistence type="inferred from homology"/>
<dbReference type="GO" id="GO:0005737">
    <property type="term" value="C:cytoplasm"/>
    <property type="evidence" value="ECO:0007669"/>
    <property type="project" value="UniProtKB-SubCell"/>
</dbReference>
<dbReference type="PANTHER" id="PTHR43033">
    <property type="entry name" value="TRNA(ILE)-LYSIDINE SYNTHASE-RELATED"/>
    <property type="match status" value="1"/>
</dbReference>
<dbReference type="EC" id="6.3.4.19" evidence="8"/>
<evidence type="ECO:0000256" key="2">
    <source>
        <dbReference type="ARBA" id="ARBA00022490"/>
    </source>
</evidence>
<dbReference type="SMART" id="SM00977">
    <property type="entry name" value="TilS_C"/>
    <property type="match status" value="1"/>
</dbReference>
<evidence type="ECO:0000313" key="10">
    <source>
        <dbReference type="EMBL" id="HIZ90303.1"/>
    </source>
</evidence>
<dbReference type="InterPro" id="IPR014729">
    <property type="entry name" value="Rossmann-like_a/b/a_fold"/>
</dbReference>
<keyword evidence="4 8" id="KW-0819">tRNA processing</keyword>
<gene>
    <name evidence="8 10" type="primary">tilS</name>
    <name evidence="10" type="ORF">H9804_10185</name>
</gene>
<evidence type="ECO:0000256" key="4">
    <source>
        <dbReference type="ARBA" id="ARBA00022694"/>
    </source>
</evidence>
<dbReference type="Pfam" id="PF01171">
    <property type="entry name" value="ATP_bind_3"/>
    <property type="match status" value="1"/>
</dbReference>
<dbReference type="Proteomes" id="UP000824176">
    <property type="component" value="Unassembled WGS sequence"/>
</dbReference>
<feature type="domain" description="Lysidine-tRNA(Ile) synthetase C-terminal" evidence="9">
    <location>
        <begin position="356"/>
        <end position="412"/>
    </location>
</feature>
<comment type="subcellular location">
    <subcellularLocation>
        <location evidence="1 8">Cytoplasm</location>
    </subcellularLocation>
</comment>
<dbReference type="GO" id="GO:0006400">
    <property type="term" value="P:tRNA modification"/>
    <property type="evidence" value="ECO:0007669"/>
    <property type="project" value="UniProtKB-UniRule"/>
</dbReference>
<dbReference type="NCBIfam" id="TIGR02433">
    <property type="entry name" value="lysidine_TilS_C"/>
    <property type="match status" value="1"/>
</dbReference>
<dbReference type="SUPFAM" id="SSF52402">
    <property type="entry name" value="Adenine nucleotide alpha hydrolases-like"/>
    <property type="match status" value="1"/>
</dbReference>
<keyword evidence="6 8" id="KW-0067">ATP-binding</keyword>
<dbReference type="InterPro" id="IPR012796">
    <property type="entry name" value="Lysidine-tRNA-synth_C"/>
</dbReference>
<dbReference type="Gene3D" id="3.40.50.620">
    <property type="entry name" value="HUPs"/>
    <property type="match status" value="1"/>
</dbReference>
<comment type="catalytic activity">
    <reaction evidence="7 8">
        <text>cytidine(34) in tRNA(Ile2) + L-lysine + ATP = lysidine(34) in tRNA(Ile2) + AMP + diphosphate + H(+)</text>
        <dbReference type="Rhea" id="RHEA:43744"/>
        <dbReference type="Rhea" id="RHEA-COMP:10625"/>
        <dbReference type="Rhea" id="RHEA-COMP:10670"/>
        <dbReference type="ChEBI" id="CHEBI:15378"/>
        <dbReference type="ChEBI" id="CHEBI:30616"/>
        <dbReference type="ChEBI" id="CHEBI:32551"/>
        <dbReference type="ChEBI" id="CHEBI:33019"/>
        <dbReference type="ChEBI" id="CHEBI:82748"/>
        <dbReference type="ChEBI" id="CHEBI:83665"/>
        <dbReference type="ChEBI" id="CHEBI:456215"/>
        <dbReference type="EC" id="6.3.4.19"/>
    </reaction>
</comment>
<dbReference type="HAMAP" id="MF_01161">
    <property type="entry name" value="tRNA_Ile_lys_synt"/>
    <property type="match status" value="1"/>
</dbReference>
<dbReference type="InterPro" id="IPR011063">
    <property type="entry name" value="TilS/TtcA_N"/>
</dbReference>
<comment type="similarity">
    <text evidence="8">Belongs to the tRNA(Ile)-lysidine synthase family.</text>
</comment>
<accession>A0A9D2GUI4</accession>
<evidence type="ECO:0000256" key="5">
    <source>
        <dbReference type="ARBA" id="ARBA00022741"/>
    </source>
</evidence>
<dbReference type="AlphaFoldDB" id="A0A9D2GUI4"/>
<dbReference type="GO" id="GO:0005524">
    <property type="term" value="F:ATP binding"/>
    <property type="evidence" value="ECO:0007669"/>
    <property type="project" value="UniProtKB-UniRule"/>
</dbReference>
<dbReference type="PANTHER" id="PTHR43033:SF1">
    <property type="entry name" value="TRNA(ILE)-LYSIDINE SYNTHASE-RELATED"/>
    <property type="match status" value="1"/>
</dbReference>
<dbReference type="Pfam" id="PF11734">
    <property type="entry name" value="TilS_C"/>
    <property type="match status" value="1"/>
</dbReference>
<keyword evidence="2 8" id="KW-0963">Cytoplasm</keyword>
<organism evidence="10 11">
    <name type="scientific">Candidatus Mucispirillum faecigallinarum</name>
    <dbReference type="NCBI Taxonomy" id="2838699"/>
    <lineage>
        <taxon>Bacteria</taxon>
        <taxon>Pseudomonadati</taxon>
        <taxon>Deferribacterota</taxon>
        <taxon>Deferribacteres</taxon>
        <taxon>Deferribacterales</taxon>
        <taxon>Mucispirillaceae</taxon>
        <taxon>Mucispirillum</taxon>
    </lineage>
</organism>
<keyword evidence="5 8" id="KW-0547">Nucleotide-binding</keyword>
<dbReference type="InterPro" id="IPR012795">
    <property type="entry name" value="tRNA_Ile_lys_synt_N"/>
</dbReference>
<comment type="caution">
    <text evidence="10">The sequence shown here is derived from an EMBL/GenBank/DDBJ whole genome shotgun (WGS) entry which is preliminary data.</text>
</comment>
<feature type="binding site" evidence="8">
    <location>
        <begin position="34"/>
        <end position="39"/>
    </location>
    <ligand>
        <name>ATP</name>
        <dbReference type="ChEBI" id="CHEBI:30616"/>
    </ligand>
</feature>
<dbReference type="InterPro" id="IPR012094">
    <property type="entry name" value="tRNA_Ile_lys_synt"/>
</dbReference>
<comment type="domain">
    <text evidence="8">The N-terminal region contains the highly conserved SGGXDS motif, predicted to be a P-loop motif involved in ATP binding.</text>
</comment>
<evidence type="ECO:0000256" key="8">
    <source>
        <dbReference type="HAMAP-Rule" id="MF_01161"/>
    </source>
</evidence>